<dbReference type="Pfam" id="PF00175">
    <property type="entry name" value="NAD_binding_1"/>
    <property type="match status" value="1"/>
</dbReference>
<dbReference type="FunFam" id="3.20.20.70:FF:000027">
    <property type="entry name" value="Dihydropyrimidine dehydrogenase [NADP(+)]"/>
    <property type="match status" value="1"/>
</dbReference>
<dbReference type="Gene3D" id="3.40.50.80">
    <property type="entry name" value="Nucleotide-binding domain of ferredoxin-NADP reductase (FNR) module"/>
    <property type="match status" value="1"/>
</dbReference>
<evidence type="ECO:0000313" key="6">
    <source>
        <dbReference type="Proteomes" id="UP000320813"/>
    </source>
</evidence>
<dbReference type="PROSITE" id="PS51384">
    <property type="entry name" value="FAD_FR"/>
    <property type="match status" value="1"/>
</dbReference>
<dbReference type="SUPFAM" id="SSF52343">
    <property type="entry name" value="Ferredoxin reductase-like, C-terminal NADP-linked domain"/>
    <property type="match status" value="1"/>
</dbReference>
<dbReference type="InterPro" id="IPR017938">
    <property type="entry name" value="Riboflavin_synthase-like_b-brl"/>
</dbReference>
<accession>A0A519BAU9</accession>
<proteinExistence type="inferred from homology"/>
<dbReference type="InterPro" id="IPR013785">
    <property type="entry name" value="Aldolase_TIM"/>
</dbReference>
<dbReference type="InterPro" id="IPR001295">
    <property type="entry name" value="Dihydroorotate_DH_CS"/>
</dbReference>
<keyword evidence="3" id="KW-0285">Flavoprotein</keyword>
<feature type="binding site" evidence="3">
    <location>
        <position position="486"/>
    </location>
    <ligand>
        <name>FMN</name>
        <dbReference type="ChEBI" id="CHEBI:58210"/>
    </ligand>
</feature>
<protein>
    <recommendedName>
        <fullName evidence="3">Dihydroorotate dehydrogenase</fullName>
        <shortName evidence="3">DHOD</shortName>
        <shortName evidence="3">DHODase</shortName>
        <shortName evidence="3">DHOdehase</shortName>
        <ecNumber evidence="3">1.3.-.-</ecNumber>
    </recommendedName>
</protein>
<comment type="function">
    <text evidence="3">Catalyzes the conversion of dihydroorotate to orotate.</text>
</comment>
<dbReference type="PANTHER" id="PTHR43513:SF3">
    <property type="entry name" value="DIHYDROOROTATE DEHYDROGENASE B (NAD(+)), ELECTRON TRANSFER SUBUNIT-RELATED"/>
    <property type="match status" value="1"/>
</dbReference>
<comment type="cofactor">
    <cofactor evidence="3">
        <name>FMN</name>
        <dbReference type="ChEBI" id="CHEBI:58210"/>
    </cofactor>
    <text evidence="3">Binds 1 FMN per subunit.</text>
</comment>
<dbReference type="InterPro" id="IPR001433">
    <property type="entry name" value="OxRdtase_FAD/NAD-bd"/>
</dbReference>
<feature type="binding site" evidence="3">
    <location>
        <begin position="553"/>
        <end position="554"/>
    </location>
    <ligand>
        <name>substrate</name>
    </ligand>
</feature>
<feature type="binding site" evidence="3">
    <location>
        <position position="458"/>
    </location>
    <ligand>
        <name>FMN</name>
        <dbReference type="ChEBI" id="CHEBI:58210"/>
    </ligand>
</feature>
<feature type="binding site" evidence="3">
    <location>
        <position position="552"/>
    </location>
    <ligand>
        <name>FMN</name>
        <dbReference type="ChEBI" id="CHEBI:58210"/>
    </ligand>
</feature>
<dbReference type="InterPro" id="IPR024920">
    <property type="entry name" value="Dihydroorotate_DH_1"/>
</dbReference>
<feature type="binding site" evidence="3">
    <location>
        <position position="578"/>
    </location>
    <ligand>
        <name>FMN</name>
        <dbReference type="ChEBI" id="CHEBI:58210"/>
    </ligand>
</feature>
<dbReference type="PROSITE" id="PS00912">
    <property type="entry name" value="DHODEHASE_2"/>
    <property type="match status" value="1"/>
</dbReference>
<dbReference type="UniPathway" id="UPA00070"/>
<dbReference type="Pfam" id="PF10418">
    <property type="entry name" value="DHODB_Fe-S_bind"/>
    <property type="match status" value="1"/>
</dbReference>
<dbReference type="GO" id="GO:0006207">
    <property type="term" value="P:'de novo' pyrimidine nucleobase biosynthetic process"/>
    <property type="evidence" value="ECO:0007669"/>
    <property type="project" value="InterPro"/>
</dbReference>
<dbReference type="InterPro" id="IPR019480">
    <property type="entry name" value="Dihydroorotate_DH_Fe-S-bd"/>
</dbReference>
<comment type="similarity">
    <text evidence="3">Belongs to the dihydroorotate dehydrogenase family. Type 1 subfamily.</text>
</comment>
<dbReference type="Pfam" id="PF01180">
    <property type="entry name" value="DHO_dh"/>
    <property type="match status" value="1"/>
</dbReference>
<feature type="binding site" evidence="3">
    <location>
        <begin position="428"/>
        <end position="432"/>
    </location>
    <ligand>
        <name>substrate</name>
    </ligand>
</feature>
<dbReference type="GO" id="GO:0005737">
    <property type="term" value="C:cytoplasm"/>
    <property type="evidence" value="ECO:0007669"/>
    <property type="project" value="UniProtKB-SubCell"/>
</dbReference>
<sequence>MYGKGGRLRDLDNSDINNSKSNAVRDTLIISEKCEITVNQKIKDTEGTYILRLKNRFIASNYGPGQFVMIKINNGDNGFDPLLSRPFSIFNKFNENEFEVLYRVCGRGTGILSKIPKGNFLNVVGPLGNGFDFNTDSEKNKIHVLIAGGIGIAPLYPIPGHILNNYRFDEIKADGGLNNEYNNNKNGKNKKDKIVLYYGARKAEELYFRYSIHSRFDEVYFATDDGSFGFKGSAVELLFQNIGEYLGEDKAEDFNVSFYACGPKPMLSALADKFGEAKLLEKLQLSLEESFGCGIGVCLGCAVKCKDAGGDGSNFAYKRACQDGPVFHAGQLYGFTGSKDVLQTAFREKNHGQNLNENQSIDLSVKLGNLKLDYPVMPASGTFGYGEEFINVVDYTYFGALVTKGISLNPSKGNEMPRICESSCGLINSIGLQNVGFERFRDEKLSFLRHFSKPVIVNFFGKSVEEYVLLAEKLSGLQGISALEANISCPNIKEGGRSFGSDPEIVYELVSSVKEVMGGKLPLIVKLPPMVSDISLIAEICEKAGADIISLINTIPSASIDIKTKSFKLSRGFGGLSGPAVKPVALKLVNDVYNSVRIPVIGMGGISSWEDAAEFFLAGATAVAVGTYSFINPKIIPQIVEGLKGYLADNGFNDIYAIIGLANKNK</sequence>
<dbReference type="CDD" id="cd06218">
    <property type="entry name" value="DHOD_e_trans"/>
    <property type="match status" value="1"/>
</dbReference>
<dbReference type="Gene3D" id="3.20.20.70">
    <property type="entry name" value="Aldolase class I"/>
    <property type="match status" value="1"/>
</dbReference>
<evidence type="ECO:0000259" key="4">
    <source>
        <dbReference type="PROSITE" id="PS51384"/>
    </source>
</evidence>
<dbReference type="InterPro" id="IPR017927">
    <property type="entry name" value="FAD-bd_FR_type"/>
</dbReference>
<dbReference type="InterPro" id="IPR005720">
    <property type="entry name" value="Dihydroorotate_DH_cat"/>
</dbReference>
<feature type="domain" description="FAD-binding FR-type" evidence="4">
    <location>
        <begin position="29"/>
        <end position="133"/>
    </location>
</feature>
<feature type="binding site" evidence="3">
    <location>
        <begin position="404"/>
        <end position="405"/>
    </location>
    <ligand>
        <name>FMN</name>
        <dbReference type="ChEBI" id="CHEBI:58210"/>
    </ligand>
</feature>
<evidence type="ECO:0000256" key="3">
    <source>
        <dbReference type="HAMAP-Rule" id="MF_00224"/>
    </source>
</evidence>
<evidence type="ECO:0000256" key="2">
    <source>
        <dbReference type="ARBA" id="ARBA00023002"/>
    </source>
</evidence>
<keyword evidence="3" id="KW-0288">FMN</keyword>
<keyword evidence="3" id="KW-0665">Pyrimidine biosynthesis</keyword>
<dbReference type="InterPro" id="IPR037117">
    <property type="entry name" value="Dihydroorotate_DH_ele_sf"/>
</dbReference>
<dbReference type="GO" id="GO:0004152">
    <property type="term" value="F:dihydroorotate dehydrogenase activity"/>
    <property type="evidence" value="ECO:0007669"/>
    <property type="project" value="UniProtKB-UniRule"/>
</dbReference>
<comment type="subcellular location">
    <subcellularLocation>
        <location evidence="3">Cytoplasm</location>
    </subcellularLocation>
</comment>
<reference evidence="5 6" key="1">
    <citation type="submission" date="2019-01" db="EMBL/GenBank/DDBJ databases">
        <title>Insights into ecological role of a new deltaproteobacterial order Candidatus Sinidesulfobacterales (Sva0485) by metagenomics and metatranscriptomics.</title>
        <authorList>
            <person name="Tan S."/>
            <person name="Liu J."/>
            <person name="Fang Y."/>
            <person name="Hedlund B.P."/>
            <person name="Lian Z.H."/>
            <person name="Huang L.Y."/>
            <person name="Li J.T."/>
            <person name="Huang L.N."/>
            <person name="Li W.J."/>
            <person name="Jiang H.C."/>
            <person name="Dong H.L."/>
            <person name="Shu W.S."/>
        </authorList>
    </citation>
    <scope>NUCLEOTIDE SEQUENCE [LARGE SCALE GENOMIC DNA]</scope>
    <source>
        <strain evidence="5">AP3</strain>
    </source>
</reference>
<comment type="caution">
    <text evidence="5">The sequence shown here is derived from an EMBL/GenBank/DDBJ whole genome shotgun (WGS) entry which is preliminary data.</text>
</comment>
<feature type="binding site" evidence="3">
    <location>
        <begin position="604"/>
        <end position="605"/>
    </location>
    <ligand>
        <name>FMN</name>
        <dbReference type="ChEBI" id="CHEBI:58210"/>
    </ligand>
</feature>
<dbReference type="InterPro" id="IPR033888">
    <property type="entry name" value="DHOD_1B"/>
</dbReference>
<dbReference type="SUPFAM" id="SSF63380">
    <property type="entry name" value="Riboflavin synthase domain-like"/>
    <property type="match status" value="1"/>
</dbReference>
<evidence type="ECO:0000256" key="1">
    <source>
        <dbReference type="ARBA" id="ARBA00004725"/>
    </source>
</evidence>
<dbReference type="NCBIfam" id="TIGR01037">
    <property type="entry name" value="pyrD_sub1_fam"/>
    <property type="match status" value="1"/>
</dbReference>
<dbReference type="CDD" id="cd04740">
    <property type="entry name" value="DHOD_1B_like"/>
    <property type="match status" value="1"/>
</dbReference>
<dbReference type="InterPro" id="IPR050353">
    <property type="entry name" value="PyrK_electron_transfer"/>
</dbReference>
<comment type="pathway">
    <text evidence="1 3">Pyrimidine metabolism; UMP biosynthesis via de novo pathway.</text>
</comment>
<keyword evidence="2 3" id="KW-0560">Oxidoreductase</keyword>
<dbReference type="InterPro" id="IPR049622">
    <property type="entry name" value="Dihydroorotate_DH_I"/>
</dbReference>
<feature type="binding site" evidence="3">
    <location>
        <position position="404"/>
    </location>
    <ligand>
        <name>substrate</name>
    </ligand>
</feature>
<dbReference type="Gene3D" id="2.40.30.10">
    <property type="entry name" value="Translation factors"/>
    <property type="match status" value="1"/>
</dbReference>
<dbReference type="PRINTS" id="PR00406">
    <property type="entry name" value="CYTB5RDTASE"/>
</dbReference>
<dbReference type="PANTHER" id="PTHR43513">
    <property type="entry name" value="DIHYDROOROTATE DEHYDROGENASE B (NAD(+)), ELECTRON TRANSFER SUBUNIT"/>
    <property type="match status" value="1"/>
</dbReference>
<dbReference type="HAMAP" id="MF_00224">
    <property type="entry name" value="DHO_dh_type1"/>
    <property type="match status" value="1"/>
</dbReference>
<gene>
    <name evidence="3" type="primary">pyrD</name>
    <name evidence="5" type="ORF">EVJ47_06990</name>
</gene>
<dbReference type="Proteomes" id="UP000320813">
    <property type="component" value="Unassembled WGS sequence"/>
</dbReference>
<evidence type="ECO:0000313" key="5">
    <source>
        <dbReference type="EMBL" id="RZD14403.1"/>
    </source>
</evidence>
<dbReference type="GO" id="GO:0044205">
    <property type="term" value="P:'de novo' UMP biosynthetic process"/>
    <property type="evidence" value="ECO:0007669"/>
    <property type="project" value="UniProtKB-UniRule"/>
</dbReference>
<dbReference type="NCBIfam" id="NF005574">
    <property type="entry name" value="PRK07259.1"/>
    <property type="match status" value="1"/>
</dbReference>
<feature type="binding site" evidence="3">
    <location>
        <position position="526"/>
    </location>
    <ligand>
        <name>FMN</name>
        <dbReference type="ChEBI" id="CHEBI:58210"/>
    </ligand>
</feature>
<dbReference type="SUPFAM" id="SSF51395">
    <property type="entry name" value="FMN-linked oxidoreductases"/>
    <property type="match status" value="1"/>
</dbReference>
<comment type="catalytic activity">
    <reaction evidence="3">
        <text>(S)-dihydroorotate + A = orotate + AH2</text>
        <dbReference type="Rhea" id="RHEA:18073"/>
        <dbReference type="ChEBI" id="CHEBI:13193"/>
        <dbReference type="ChEBI" id="CHEBI:17499"/>
        <dbReference type="ChEBI" id="CHEBI:30839"/>
        <dbReference type="ChEBI" id="CHEBI:30864"/>
    </reaction>
</comment>
<keyword evidence="3" id="KW-0963">Cytoplasm</keyword>
<dbReference type="EC" id="1.3.-.-" evidence="3"/>
<dbReference type="AlphaFoldDB" id="A0A519BAU9"/>
<organism evidence="5 6">
    <name type="scientific">Candidatus Acidulodesulfobacterium ferriphilum</name>
    <dbReference type="NCBI Taxonomy" id="2597223"/>
    <lineage>
        <taxon>Bacteria</taxon>
        <taxon>Deltaproteobacteria</taxon>
        <taxon>Candidatus Acidulodesulfobacterales</taxon>
        <taxon>Candidatus Acidulodesulfobacterium</taxon>
    </lineage>
</organism>
<dbReference type="InterPro" id="IPR039261">
    <property type="entry name" value="FNR_nucleotide-bd"/>
</dbReference>
<dbReference type="Gene3D" id="2.10.240.10">
    <property type="entry name" value="Dihydroorotate dehydrogenase, electron transfer subunit"/>
    <property type="match status" value="1"/>
</dbReference>
<name>A0A519BAU9_9DELT</name>
<dbReference type="EMBL" id="SGBD01000003">
    <property type="protein sequence ID" value="RZD14403.1"/>
    <property type="molecule type" value="Genomic_DNA"/>
</dbReference>
<feature type="binding site" evidence="3">
    <location>
        <position position="486"/>
    </location>
    <ligand>
        <name>substrate</name>
    </ligand>
</feature>
<feature type="binding site" evidence="3">
    <location>
        <begin position="626"/>
        <end position="627"/>
    </location>
    <ligand>
        <name>FMN</name>
        <dbReference type="ChEBI" id="CHEBI:58210"/>
    </ligand>
</feature>
<feature type="active site" description="Nucleophile" evidence="3">
    <location>
        <position position="489"/>
    </location>
</feature>
<feature type="binding site" evidence="3">
    <location>
        <position position="380"/>
    </location>
    <ligand>
        <name>FMN</name>
        <dbReference type="ChEBI" id="CHEBI:58210"/>
    </ligand>
</feature>